<dbReference type="OrthoDB" id="2564812at2759"/>
<keyword evidence="4" id="KW-1185">Reference proteome</keyword>
<dbReference type="EMBL" id="PUHQ01000088">
    <property type="protein sequence ID" value="KAG0656991.1"/>
    <property type="molecule type" value="Genomic_DNA"/>
</dbReference>
<evidence type="ECO:0000313" key="3">
    <source>
        <dbReference type="EMBL" id="KAG0656991.1"/>
    </source>
</evidence>
<evidence type="ECO:0000259" key="2">
    <source>
        <dbReference type="Pfam" id="PF24855"/>
    </source>
</evidence>
<feature type="domain" description="DUF7729" evidence="2">
    <location>
        <begin position="91"/>
        <end position="292"/>
    </location>
</feature>
<gene>
    <name evidence="3" type="ORF">C6P46_006737</name>
</gene>
<dbReference type="Proteomes" id="UP000777482">
    <property type="component" value="Unassembled WGS sequence"/>
</dbReference>
<feature type="signal peptide" evidence="1">
    <location>
        <begin position="1"/>
        <end position="32"/>
    </location>
</feature>
<dbReference type="InterPro" id="IPR056146">
    <property type="entry name" value="DUF7729"/>
</dbReference>
<dbReference type="AlphaFoldDB" id="A0A9P6VVK4"/>
<accession>A0A9P6VVK4</accession>
<dbReference type="Pfam" id="PF24855">
    <property type="entry name" value="DUF7729"/>
    <property type="match status" value="1"/>
</dbReference>
<organism evidence="3 4">
    <name type="scientific">Rhodotorula mucilaginosa</name>
    <name type="common">Yeast</name>
    <name type="synonym">Rhodotorula rubra</name>
    <dbReference type="NCBI Taxonomy" id="5537"/>
    <lineage>
        <taxon>Eukaryota</taxon>
        <taxon>Fungi</taxon>
        <taxon>Dikarya</taxon>
        <taxon>Basidiomycota</taxon>
        <taxon>Pucciniomycotina</taxon>
        <taxon>Microbotryomycetes</taxon>
        <taxon>Sporidiobolales</taxon>
        <taxon>Sporidiobolaceae</taxon>
        <taxon>Rhodotorula</taxon>
    </lineage>
</organism>
<dbReference type="PANTHER" id="PTHR39460:SF1">
    <property type="entry name" value="C6 TRANSCRIPTION FACTOR"/>
    <property type="match status" value="1"/>
</dbReference>
<feature type="chain" id="PRO_5040221416" description="DUF7729 domain-containing protein" evidence="1">
    <location>
        <begin position="33"/>
        <end position="329"/>
    </location>
</feature>
<keyword evidence="1" id="KW-0732">Signal</keyword>
<protein>
    <recommendedName>
        <fullName evidence="2">DUF7729 domain-containing protein</fullName>
    </recommendedName>
</protein>
<evidence type="ECO:0000313" key="4">
    <source>
        <dbReference type="Proteomes" id="UP000777482"/>
    </source>
</evidence>
<proteinExistence type="predicted"/>
<comment type="caution">
    <text evidence="3">The sequence shown here is derived from an EMBL/GenBank/DDBJ whole genome shotgun (WGS) entry which is preliminary data.</text>
</comment>
<evidence type="ECO:0000256" key="1">
    <source>
        <dbReference type="SAM" id="SignalP"/>
    </source>
</evidence>
<reference evidence="3 4" key="1">
    <citation type="submission" date="2020-11" db="EMBL/GenBank/DDBJ databases">
        <title>Kefir isolates.</title>
        <authorList>
            <person name="Marcisauskas S."/>
            <person name="Kim Y."/>
            <person name="Blasche S."/>
        </authorList>
    </citation>
    <scope>NUCLEOTIDE SEQUENCE [LARGE SCALE GENOMIC DNA]</scope>
    <source>
        <strain evidence="3 4">KR</strain>
    </source>
</reference>
<dbReference type="PANTHER" id="PTHR39460">
    <property type="entry name" value="EXPRESSED PROTEIN"/>
    <property type="match status" value="1"/>
</dbReference>
<name>A0A9P6VVK4_RHOMI</name>
<sequence>MKRTKSRRTRSPLSLWAITATATVAVLASASASPPPTFLQQPAPSEVAAVTRPVWRRHYCVRHREWHIATSSLVIDCGGDSGFGHIDSANEHDSTLGTNFTSTACPSFFATFLADPTFQACAPFSLLLTTSTGFFQAERSPSSLLPHVLDASCSAASLDTCTNLMDSLARKLKLQNTCAKDLSLGNPLVAEALDGFNNYRLMRSAGCQRSNSTGNYCFADAATKEDPSDLYLYYLAEGTTLPSGTSPECDSCTQGLMSIYASYATNSTLPISRTYASGRAIVALSCGPTFAPVVTLVPTISTASAVSSHGLLGLALVVLTAAVMIDLLA</sequence>